<feature type="domain" description="Homeobox" evidence="9">
    <location>
        <begin position="270"/>
        <end position="330"/>
    </location>
</feature>
<dbReference type="InterPro" id="IPR009057">
    <property type="entry name" value="Homeodomain-like_sf"/>
</dbReference>
<evidence type="ECO:0000313" key="10">
    <source>
        <dbReference type="EMBL" id="CAH0098701.1"/>
    </source>
</evidence>
<dbReference type="InterPro" id="IPR000047">
    <property type="entry name" value="HTH_motif"/>
</dbReference>
<dbReference type="InterPro" id="IPR001356">
    <property type="entry name" value="HD"/>
</dbReference>
<dbReference type="PROSITE" id="PS50071">
    <property type="entry name" value="HOMEOBOX_2"/>
    <property type="match status" value="1"/>
</dbReference>
<feature type="compositionally biased region" description="Pro residues" evidence="8">
    <location>
        <begin position="192"/>
        <end position="202"/>
    </location>
</feature>
<accession>A0A8J2W9H0</accession>
<dbReference type="CDD" id="cd00086">
    <property type="entry name" value="homeodomain"/>
    <property type="match status" value="1"/>
</dbReference>
<evidence type="ECO:0000256" key="1">
    <source>
        <dbReference type="ARBA" id="ARBA00004123"/>
    </source>
</evidence>
<keyword evidence="11" id="KW-1185">Reference proteome</keyword>
<gene>
    <name evidence="10" type="ORF">DGAL_LOCUS796</name>
</gene>
<feature type="region of interest" description="Disordered" evidence="8">
    <location>
        <begin position="162"/>
        <end position="218"/>
    </location>
</feature>
<feature type="compositionally biased region" description="Polar residues" evidence="8">
    <location>
        <begin position="103"/>
        <end position="118"/>
    </location>
</feature>
<dbReference type="AlphaFoldDB" id="A0A8J2W9H0"/>
<feature type="compositionally biased region" description="Acidic residues" evidence="8">
    <location>
        <begin position="333"/>
        <end position="342"/>
    </location>
</feature>
<feature type="compositionally biased region" description="Polar residues" evidence="8">
    <location>
        <begin position="41"/>
        <end position="60"/>
    </location>
</feature>
<feature type="compositionally biased region" description="Gly residues" evidence="8">
    <location>
        <begin position="354"/>
        <end position="372"/>
    </location>
</feature>
<comment type="similarity">
    <text evidence="2">Belongs to the EMX homeobox family.</text>
</comment>
<organism evidence="10 11">
    <name type="scientific">Daphnia galeata</name>
    <dbReference type="NCBI Taxonomy" id="27404"/>
    <lineage>
        <taxon>Eukaryota</taxon>
        <taxon>Metazoa</taxon>
        <taxon>Ecdysozoa</taxon>
        <taxon>Arthropoda</taxon>
        <taxon>Crustacea</taxon>
        <taxon>Branchiopoda</taxon>
        <taxon>Diplostraca</taxon>
        <taxon>Cladocera</taxon>
        <taxon>Anomopoda</taxon>
        <taxon>Daphniidae</taxon>
        <taxon>Daphnia</taxon>
    </lineage>
</organism>
<evidence type="ECO:0000256" key="3">
    <source>
        <dbReference type="ARBA" id="ARBA00023125"/>
    </source>
</evidence>
<dbReference type="InterPro" id="IPR017970">
    <property type="entry name" value="Homeobox_CS"/>
</dbReference>
<dbReference type="GO" id="GO:0007420">
    <property type="term" value="P:brain development"/>
    <property type="evidence" value="ECO:0007669"/>
    <property type="project" value="TreeGrafter"/>
</dbReference>
<comment type="caution">
    <text evidence="10">The sequence shown here is derived from an EMBL/GenBank/DDBJ whole genome shotgun (WGS) entry which is preliminary data.</text>
</comment>
<dbReference type="GO" id="GO:0005634">
    <property type="term" value="C:nucleus"/>
    <property type="evidence" value="ECO:0007669"/>
    <property type="project" value="UniProtKB-SubCell"/>
</dbReference>
<dbReference type="PRINTS" id="PR00031">
    <property type="entry name" value="HTHREPRESSR"/>
</dbReference>
<dbReference type="PANTHER" id="PTHR24339">
    <property type="entry name" value="HOMEOBOX PROTEIN EMX-RELATED"/>
    <property type="match status" value="1"/>
</dbReference>
<keyword evidence="5 6" id="KW-0539">Nucleus</keyword>
<feature type="compositionally biased region" description="Polar residues" evidence="8">
    <location>
        <begin position="125"/>
        <end position="140"/>
    </location>
</feature>
<dbReference type="GO" id="GO:0000981">
    <property type="term" value="F:DNA-binding transcription factor activity, RNA polymerase II-specific"/>
    <property type="evidence" value="ECO:0007669"/>
    <property type="project" value="InterPro"/>
</dbReference>
<feature type="DNA-binding region" description="Homeobox" evidence="6">
    <location>
        <begin position="272"/>
        <end position="331"/>
    </location>
</feature>
<keyword evidence="3 6" id="KW-0238">DNA-binding</keyword>
<dbReference type="PROSITE" id="PS00027">
    <property type="entry name" value="HOMEOBOX_1"/>
    <property type="match status" value="1"/>
</dbReference>
<dbReference type="InterPro" id="IPR020479">
    <property type="entry name" value="HD_metazoa"/>
</dbReference>
<dbReference type="GO" id="GO:0000978">
    <property type="term" value="F:RNA polymerase II cis-regulatory region sequence-specific DNA binding"/>
    <property type="evidence" value="ECO:0007669"/>
    <property type="project" value="TreeGrafter"/>
</dbReference>
<reference evidence="10" key="1">
    <citation type="submission" date="2021-11" db="EMBL/GenBank/DDBJ databases">
        <authorList>
            <person name="Schell T."/>
        </authorList>
    </citation>
    <scope>NUCLEOTIDE SEQUENCE</scope>
    <source>
        <strain evidence="10">M5</strain>
    </source>
</reference>
<evidence type="ECO:0000313" key="11">
    <source>
        <dbReference type="Proteomes" id="UP000789390"/>
    </source>
</evidence>
<feature type="compositionally biased region" description="Low complexity" evidence="8">
    <location>
        <begin position="380"/>
        <end position="391"/>
    </location>
</feature>
<dbReference type="PRINTS" id="PR00024">
    <property type="entry name" value="HOMEOBOX"/>
</dbReference>
<evidence type="ECO:0000256" key="7">
    <source>
        <dbReference type="RuleBase" id="RU000682"/>
    </source>
</evidence>
<sequence>MPRAATPESKSPSTPTGPMPASAARPKIGFSIDFLVGTGGNNNKRNNISPKSTSSLLNEQPTDKKKSGLLASVGADGQEDARDSSPVHSVTPDSSRSPSPTTDHGSTTANSRIQQSSVMGPGSPLFQSWNPASVIGSSTPGHHPPPYLDMAALANLRQLYEQQQQHPGSGRPNFFPPHHPGAGPGSAFSPANFPPPPQPPPGQSSMAGNSHGPAGMIRPDQQSSLAAQQWWLLAQARQHQQRLFAAAAVASHRFPPGPADLAGFLLSPFRKPKRVRTAFSPSQLLKLEHAFEKNHYVVGAERKQLAQSLNLTETQVKVWFQNRRTKHKRVQQDGEDGPDDQPPDGKQSSKNRSSGGGSSGGGASSSGGGGSGKSHHHHGQQSQQTMMGQHSIGDDEDDDSDMSCDIELEDSDDPMDHQQHLPRHHQHHHHQAT</sequence>
<feature type="compositionally biased region" description="Acidic residues" evidence="8">
    <location>
        <begin position="394"/>
        <end position="413"/>
    </location>
</feature>
<dbReference type="PANTHER" id="PTHR24339:SF28">
    <property type="entry name" value="E5-RELATED"/>
    <property type="match status" value="1"/>
</dbReference>
<comment type="subcellular location">
    <subcellularLocation>
        <location evidence="1 6 7">Nucleus</location>
    </subcellularLocation>
</comment>
<keyword evidence="4 6" id="KW-0371">Homeobox</keyword>
<feature type="compositionally biased region" description="Low complexity" evidence="8">
    <location>
        <begin position="89"/>
        <end position="102"/>
    </location>
</feature>
<name>A0A8J2W9H0_9CRUS</name>
<feature type="compositionally biased region" description="Low complexity" evidence="8">
    <location>
        <begin position="344"/>
        <end position="353"/>
    </location>
</feature>
<dbReference type="Gene3D" id="1.10.10.60">
    <property type="entry name" value="Homeodomain-like"/>
    <property type="match status" value="1"/>
</dbReference>
<dbReference type="Pfam" id="PF00046">
    <property type="entry name" value="Homeodomain"/>
    <property type="match status" value="1"/>
</dbReference>
<dbReference type="SMART" id="SM00389">
    <property type="entry name" value="HOX"/>
    <property type="match status" value="1"/>
</dbReference>
<dbReference type="GO" id="GO:0030182">
    <property type="term" value="P:neuron differentiation"/>
    <property type="evidence" value="ECO:0007669"/>
    <property type="project" value="TreeGrafter"/>
</dbReference>
<evidence type="ECO:0000259" key="9">
    <source>
        <dbReference type="PROSITE" id="PS50071"/>
    </source>
</evidence>
<feature type="region of interest" description="Disordered" evidence="8">
    <location>
        <begin position="322"/>
        <end position="433"/>
    </location>
</feature>
<evidence type="ECO:0000256" key="6">
    <source>
        <dbReference type="PROSITE-ProRule" id="PRU00108"/>
    </source>
</evidence>
<feature type="region of interest" description="Disordered" evidence="8">
    <location>
        <begin position="1"/>
        <end position="148"/>
    </location>
</feature>
<evidence type="ECO:0000256" key="8">
    <source>
        <dbReference type="SAM" id="MobiDB-lite"/>
    </source>
</evidence>
<dbReference type="FunFam" id="1.10.10.60:FF:000081">
    <property type="entry name" value="Empty spiracles homeobox 2"/>
    <property type="match status" value="1"/>
</dbReference>
<dbReference type="InterPro" id="IPR050877">
    <property type="entry name" value="EMX-VAX-Noto_Homeobox_TFs"/>
</dbReference>
<feature type="compositionally biased region" description="Basic residues" evidence="8">
    <location>
        <begin position="420"/>
        <end position="433"/>
    </location>
</feature>
<dbReference type="EMBL" id="CAKKLH010000006">
    <property type="protein sequence ID" value="CAH0098701.1"/>
    <property type="molecule type" value="Genomic_DNA"/>
</dbReference>
<dbReference type="OrthoDB" id="6159439at2759"/>
<dbReference type="Proteomes" id="UP000789390">
    <property type="component" value="Unassembled WGS sequence"/>
</dbReference>
<proteinExistence type="inferred from homology"/>
<dbReference type="SUPFAM" id="SSF46689">
    <property type="entry name" value="Homeodomain-like"/>
    <property type="match status" value="1"/>
</dbReference>
<protein>
    <recommendedName>
        <fullName evidence="9">Homeobox domain-containing protein</fullName>
    </recommendedName>
</protein>
<evidence type="ECO:0000256" key="4">
    <source>
        <dbReference type="ARBA" id="ARBA00023155"/>
    </source>
</evidence>
<evidence type="ECO:0000256" key="5">
    <source>
        <dbReference type="ARBA" id="ARBA00023242"/>
    </source>
</evidence>
<evidence type="ECO:0000256" key="2">
    <source>
        <dbReference type="ARBA" id="ARBA00007397"/>
    </source>
</evidence>